<organism evidence="4 5">
    <name type="scientific">Nitzschia inconspicua</name>
    <dbReference type="NCBI Taxonomy" id="303405"/>
    <lineage>
        <taxon>Eukaryota</taxon>
        <taxon>Sar</taxon>
        <taxon>Stramenopiles</taxon>
        <taxon>Ochrophyta</taxon>
        <taxon>Bacillariophyta</taxon>
        <taxon>Bacillariophyceae</taxon>
        <taxon>Bacillariophycidae</taxon>
        <taxon>Bacillariales</taxon>
        <taxon>Bacillariaceae</taxon>
        <taxon>Nitzschia</taxon>
    </lineage>
</organism>
<keyword evidence="5" id="KW-1185">Reference proteome</keyword>
<evidence type="ECO:0000313" key="5">
    <source>
        <dbReference type="Proteomes" id="UP000693970"/>
    </source>
</evidence>
<feature type="domain" description="HTH myb-type" evidence="3">
    <location>
        <begin position="260"/>
        <end position="308"/>
    </location>
</feature>
<dbReference type="Pfam" id="PF13921">
    <property type="entry name" value="Myb_DNA-bind_6"/>
    <property type="match status" value="1"/>
</dbReference>
<dbReference type="GO" id="GO:0000981">
    <property type="term" value="F:DNA-binding transcription factor activity, RNA polymerase II-specific"/>
    <property type="evidence" value="ECO:0007669"/>
    <property type="project" value="TreeGrafter"/>
</dbReference>
<feature type="compositionally biased region" description="Polar residues" evidence="1">
    <location>
        <begin position="203"/>
        <end position="220"/>
    </location>
</feature>
<protein>
    <submittedName>
        <fullName evidence="4">Myb-like DNA-binding protein</fullName>
    </submittedName>
</protein>
<feature type="compositionally biased region" description="Low complexity" evidence="1">
    <location>
        <begin position="221"/>
        <end position="250"/>
    </location>
</feature>
<gene>
    <name evidence="4" type="ORF">IV203_005933</name>
</gene>
<dbReference type="InterPro" id="IPR017930">
    <property type="entry name" value="Myb_dom"/>
</dbReference>
<dbReference type="PANTHER" id="PTHR45614:SF232">
    <property type="entry name" value="TRANSCRIPTION FACTOR MYB3R-2"/>
    <property type="match status" value="1"/>
</dbReference>
<feature type="domain" description="HTH myb-type" evidence="3">
    <location>
        <begin position="312"/>
        <end position="359"/>
    </location>
</feature>
<evidence type="ECO:0000259" key="2">
    <source>
        <dbReference type="PROSITE" id="PS50090"/>
    </source>
</evidence>
<dbReference type="GO" id="GO:0000978">
    <property type="term" value="F:RNA polymerase II cis-regulatory region sequence-specific DNA binding"/>
    <property type="evidence" value="ECO:0007669"/>
    <property type="project" value="TreeGrafter"/>
</dbReference>
<dbReference type="PANTHER" id="PTHR45614">
    <property type="entry name" value="MYB PROTEIN-RELATED"/>
    <property type="match status" value="1"/>
</dbReference>
<feature type="domain" description="Myb-like" evidence="2">
    <location>
        <begin position="260"/>
        <end position="304"/>
    </location>
</feature>
<dbReference type="CDD" id="cd00167">
    <property type="entry name" value="SANT"/>
    <property type="match status" value="2"/>
</dbReference>
<evidence type="ECO:0000313" key="4">
    <source>
        <dbReference type="EMBL" id="KAG7346864.1"/>
    </source>
</evidence>
<dbReference type="GO" id="GO:0005634">
    <property type="term" value="C:nucleus"/>
    <property type="evidence" value="ECO:0007669"/>
    <property type="project" value="TreeGrafter"/>
</dbReference>
<feature type="compositionally biased region" description="Polar residues" evidence="1">
    <location>
        <begin position="119"/>
        <end position="129"/>
    </location>
</feature>
<dbReference type="AlphaFoldDB" id="A0A9K3KNA9"/>
<evidence type="ECO:0000259" key="3">
    <source>
        <dbReference type="PROSITE" id="PS51294"/>
    </source>
</evidence>
<dbReference type="InterPro" id="IPR050560">
    <property type="entry name" value="MYB_TF"/>
</dbReference>
<reference evidence="4" key="1">
    <citation type="journal article" date="2021" name="Sci. Rep.">
        <title>Diploid genomic architecture of Nitzschia inconspicua, an elite biomass production diatom.</title>
        <authorList>
            <person name="Oliver A."/>
            <person name="Podell S."/>
            <person name="Pinowska A."/>
            <person name="Traller J.C."/>
            <person name="Smith S.R."/>
            <person name="McClure R."/>
            <person name="Beliaev A."/>
            <person name="Bohutskyi P."/>
            <person name="Hill E.A."/>
            <person name="Rabines A."/>
            <person name="Zheng H."/>
            <person name="Allen L.Z."/>
            <person name="Kuo A."/>
            <person name="Grigoriev I.V."/>
            <person name="Allen A.E."/>
            <person name="Hazlebeck D."/>
            <person name="Allen E.E."/>
        </authorList>
    </citation>
    <scope>NUCLEOTIDE SEQUENCE</scope>
    <source>
        <strain evidence="4">Hildebrandi</strain>
    </source>
</reference>
<dbReference type="Proteomes" id="UP000693970">
    <property type="component" value="Unassembled WGS sequence"/>
</dbReference>
<feature type="region of interest" description="Disordered" evidence="1">
    <location>
        <begin position="202"/>
        <end position="250"/>
    </location>
</feature>
<dbReference type="OrthoDB" id="47994at2759"/>
<name>A0A9K3KNA9_9STRA</name>
<dbReference type="PROSITE" id="PS50090">
    <property type="entry name" value="MYB_LIKE"/>
    <property type="match status" value="2"/>
</dbReference>
<reference evidence="4" key="2">
    <citation type="submission" date="2021-04" db="EMBL/GenBank/DDBJ databases">
        <authorList>
            <person name="Podell S."/>
        </authorList>
    </citation>
    <scope>NUCLEOTIDE SEQUENCE</scope>
    <source>
        <strain evidence="4">Hildebrandi</strain>
    </source>
</reference>
<feature type="domain" description="Myb-like" evidence="2">
    <location>
        <begin position="305"/>
        <end position="355"/>
    </location>
</feature>
<keyword evidence="4" id="KW-0238">DNA-binding</keyword>
<feature type="region of interest" description="Disordered" evidence="1">
    <location>
        <begin position="119"/>
        <end position="151"/>
    </location>
</feature>
<dbReference type="InterPro" id="IPR001005">
    <property type="entry name" value="SANT/Myb"/>
</dbReference>
<accession>A0A9K3KNA9</accession>
<proteinExistence type="predicted"/>
<evidence type="ECO:0000256" key="1">
    <source>
        <dbReference type="SAM" id="MobiDB-lite"/>
    </source>
</evidence>
<dbReference type="EMBL" id="JAGRRH010000021">
    <property type="protein sequence ID" value="KAG7346864.1"/>
    <property type="molecule type" value="Genomic_DNA"/>
</dbReference>
<dbReference type="PROSITE" id="PS51294">
    <property type="entry name" value="HTH_MYB"/>
    <property type="match status" value="2"/>
</dbReference>
<dbReference type="SMART" id="SM00717">
    <property type="entry name" value="SANT"/>
    <property type="match status" value="2"/>
</dbReference>
<comment type="caution">
    <text evidence="4">The sequence shown here is derived from an EMBL/GenBank/DDBJ whole genome shotgun (WGS) entry which is preliminary data.</text>
</comment>
<sequence>MLVQIADDPSSSLRVESKMIPDNDRLYRVHVNSWSETNGEVGYSSLSGVCDQCLIRHNIPVLRQSNKKWEFGQIQAYDASNEKHQVVFADETKEWVKVPRDPLSEYSHHFVNEEHSHPSFSLSTVSTFPTADDEEPELDQKQPSQSFENEKSIATIVSSNRTSYLASPEKKKLPEVYSPERFSSPVATKNYLDDVRGTIHLGTPNSQISALSGTTLPSTKSSILPSTKSPNSSSTSSSKKSNTSRSRSSGISSKKTLRLWTVEEDRALLETIRANNNNLAWPKIASKIPGRTGKQCRERYLNHLKPSVKLTSWSVTEDATIFRLYHAEGSKWSRMVRFLPGRTDNSIKNRYHHLRRRFERRMESVGMSKAMMDLMKKIQESRLFRGAPVEPLLLKYLALRMLEGKGTQKSVMTAEYKFGPYHPVMVPTGCQRCGLIMPSFQTGRYMCRTTGWCQTCCGLSPVVTGDSLRIAHTIENGTK</sequence>